<reference evidence="2 3" key="1">
    <citation type="submission" date="2024-05" db="EMBL/GenBank/DDBJ databases">
        <authorList>
            <consortium name="Candidatus Magnetaquicoccaceae bacterium FCR-1 genome sequencing consortium"/>
            <person name="Shimoshige H."/>
            <person name="Shimamura S."/>
            <person name="Taoka A."/>
            <person name="Kobayashi H."/>
            <person name="Maekawa T."/>
        </authorList>
    </citation>
    <scope>NUCLEOTIDE SEQUENCE [LARGE SCALE GENOMIC DNA]</scope>
    <source>
        <strain evidence="2 3">FCR-1</strain>
    </source>
</reference>
<gene>
    <name evidence="2" type="ORF">SIID45300_02611</name>
</gene>
<dbReference type="PRINTS" id="PR00103">
    <property type="entry name" value="CAMPKINASE"/>
</dbReference>
<dbReference type="PROSITE" id="PS50042">
    <property type="entry name" value="CNMP_BINDING_3"/>
    <property type="match status" value="1"/>
</dbReference>
<dbReference type="RefSeq" id="WP_420905943.1">
    <property type="nucleotide sequence ID" value="NZ_BAAFGK010000004.1"/>
</dbReference>
<name>A0ABQ0CC46_9PROT</name>
<organism evidence="2 3">
    <name type="scientific">Candidatus Magnetaquiglobus chichijimensis</name>
    <dbReference type="NCBI Taxonomy" id="3141448"/>
    <lineage>
        <taxon>Bacteria</taxon>
        <taxon>Pseudomonadati</taxon>
        <taxon>Pseudomonadota</taxon>
        <taxon>Magnetococcia</taxon>
        <taxon>Magnetococcales</taxon>
        <taxon>Candidatus Magnetaquicoccaceae</taxon>
        <taxon>Candidatus Magnetaquiglobus</taxon>
    </lineage>
</organism>
<protein>
    <recommendedName>
        <fullName evidence="1">Cyclic nucleotide-binding domain-containing protein</fullName>
    </recommendedName>
</protein>
<dbReference type="Gene3D" id="2.60.120.10">
    <property type="entry name" value="Jelly Rolls"/>
    <property type="match status" value="1"/>
</dbReference>
<evidence type="ECO:0000313" key="3">
    <source>
        <dbReference type="Proteomes" id="UP001628193"/>
    </source>
</evidence>
<dbReference type="InterPro" id="IPR018490">
    <property type="entry name" value="cNMP-bd_dom_sf"/>
</dbReference>
<dbReference type="InterPro" id="IPR000595">
    <property type="entry name" value="cNMP-bd_dom"/>
</dbReference>
<keyword evidence="3" id="KW-1185">Reference proteome</keyword>
<dbReference type="Pfam" id="PF00027">
    <property type="entry name" value="cNMP_binding"/>
    <property type="match status" value="1"/>
</dbReference>
<dbReference type="Proteomes" id="UP001628193">
    <property type="component" value="Unassembled WGS sequence"/>
</dbReference>
<dbReference type="EMBL" id="BAAFGK010000004">
    <property type="protein sequence ID" value="GAB0058265.1"/>
    <property type="molecule type" value="Genomic_DNA"/>
</dbReference>
<dbReference type="SUPFAM" id="SSF51206">
    <property type="entry name" value="cAMP-binding domain-like"/>
    <property type="match status" value="1"/>
</dbReference>
<reference evidence="2 3" key="2">
    <citation type="submission" date="2024-09" db="EMBL/GenBank/DDBJ databases">
        <title>Draft genome sequence of Candidatus Magnetaquicoccaceae bacterium FCR-1.</title>
        <authorList>
            <person name="Shimoshige H."/>
            <person name="Shimamura S."/>
            <person name="Taoka A."/>
            <person name="Kobayashi H."/>
            <person name="Maekawa T."/>
        </authorList>
    </citation>
    <scope>NUCLEOTIDE SEQUENCE [LARGE SCALE GENOMIC DNA]</scope>
    <source>
        <strain evidence="2 3">FCR-1</strain>
    </source>
</reference>
<sequence length="274" mass="30801">MFDVQLLEKIKFFSDFTPQAKAEIASLDTLFKKYPANAPIINEGDESGSFFVLLQGKVNVYKKPNVNPINELKPGAIFGEIAFLSSKPRGASIVAIEPCILLEFDRKIMHDLSPDVRDFLKDKLITILVTHLNDIIDLRTKETFGLDTSNPHAAEMIGVKVEVNKQIFAQEGYFIYYVGNGEAVIENKSEGTRNKVRMSELTEQIPGKFVNAIKSANRDPDDYLYGQFGDFGGYLVLKAARHAWKSTLMAIQAEKFDLGRKSDAFRSRNLEIPQ</sequence>
<accession>A0ABQ0CC46</accession>
<dbReference type="CDD" id="cd00038">
    <property type="entry name" value="CAP_ED"/>
    <property type="match status" value="1"/>
</dbReference>
<dbReference type="SMART" id="SM00100">
    <property type="entry name" value="cNMP"/>
    <property type="match status" value="1"/>
</dbReference>
<evidence type="ECO:0000259" key="1">
    <source>
        <dbReference type="PROSITE" id="PS50042"/>
    </source>
</evidence>
<feature type="domain" description="Cyclic nucleotide-binding" evidence="1">
    <location>
        <begin position="12"/>
        <end position="112"/>
    </location>
</feature>
<dbReference type="InterPro" id="IPR014710">
    <property type="entry name" value="RmlC-like_jellyroll"/>
</dbReference>
<comment type="caution">
    <text evidence="2">The sequence shown here is derived from an EMBL/GenBank/DDBJ whole genome shotgun (WGS) entry which is preliminary data.</text>
</comment>
<proteinExistence type="predicted"/>
<dbReference type="PANTHER" id="PTHR23011:SF28">
    <property type="entry name" value="CYCLIC NUCLEOTIDE-BINDING DOMAIN CONTAINING PROTEIN"/>
    <property type="match status" value="1"/>
</dbReference>
<dbReference type="PANTHER" id="PTHR23011">
    <property type="entry name" value="CYCLIC NUCLEOTIDE-BINDING DOMAIN CONTAINING PROTEIN"/>
    <property type="match status" value="1"/>
</dbReference>
<evidence type="ECO:0000313" key="2">
    <source>
        <dbReference type="EMBL" id="GAB0058265.1"/>
    </source>
</evidence>